<protein>
    <submittedName>
        <fullName evidence="1">Uncharacterized protein</fullName>
    </submittedName>
</protein>
<gene>
    <name evidence="1" type="ORF">AX777_14505</name>
</gene>
<reference evidence="1 2" key="1">
    <citation type="submission" date="2016-02" db="EMBL/GenBank/DDBJ databases">
        <authorList>
            <person name="Wen L."/>
            <person name="He K."/>
            <person name="Yang H."/>
        </authorList>
    </citation>
    <scope>NUCLEOTIDE SEQUENCE [LARGE SCALE GENOMIC DNA]</scope>
    <source>
        <strain evidence="1 2">CD09_2</strain>
    </source>
</reference>
<evidence type="ECO:0000313" key="1">
    <source>
        <dbReference type="EMBL" id="OAH42376.1"/>
    </source>
</evidence>
<evidence type="ECO:0000313" key="2">
    <source>
        <dbReference type="Proteomes" id="UP000077262"/>
    </source>
</evidence>
<dbReference type="Proteomes" id="UP000077262">
    <property type="component" value="Unassembled WGS sequence"/>
</dbReference>
<sequence length="84" mass="9946">MRVKDYVSNLMSNSKSTAHLRVILIYEYVKTTTTLWIFAHHSRQIRWPVRNLINFNPKFIGNINRLNRNFSLMLSNHVESGVEI</sequence>
<proteinExistence type="predicted"/>
<comment type="caution">
    <text evidence="1">The sequence shown here is derived from an EMBL/GenBank/DDBJ whole genome shotgun (WGS) entry which is preliminary data.</text>
</comment>
<organism evidence="1 2">
    <name type="scientific">Sphingobium yanoikuyae</name>
    <name type="common">Sphingomonas yanoikuyae</name>
    <dbReference type="NCBI Taxonomy" id="13690"/>
    <lineage>
        <taxon>Bacteria</taxon>
        <taxon>Pseudomonadati</taxon>
        <taxon>Pseudomonadota</taxon>
        <taxon>Alphaproteobacteria</taxon>
        <taxon>Sphingomonadales</taxon>
        <taxon>Sphingomonadaceae</taxon>
        <taxon>Sphingobium</taxon>
    </lineage>
</organism>
<accession>A0A177JNM1</accession>
<dbReference type="AlphaFoldDB" id="A0A177JNM1"/>
<dbReference type="EMBL" id="LSTR01000041">
    <property type="protein sequence ID" value="OAH42376.1"/>
    <property type="molecule type" value="Genomic_DNA"/>
</dbReference>
<name>A0A177JNM1_SPHYA</name>